<sequence>MSDREDRQRRLQERLRQLEQERAAIEDELAGMVMAAARETSRPPAMALQQPRQDQAFDNRAKVELFRSLFRGRSDVFPLRWENLKTGKSGYAPACANEWKRGLCEKPRIKCSVCANQAFIEVSDQVITHHLRGQGPGGAAFVAGVYPVLPDDTCWFLAADFDEAEWRRDVKAFAETCRAWDVPVAIERSRSGNGAHAWIFFSEPISASLARRLGSALITETLDRTPDIGFASYDRLFPSQDTVPSGGFGNLIALPLQGLARQAGNSVFLDDDLDPYDDQWRCLAGVRRLKRDTLEALVDAASAAGRILGVRIPVDDDDEEPWLAPPSRRRTPPAIAGPRPSNLTMVVADQLYIPRSGLPSGLVARLIRLAAFQNPEFYAAQAMRFATHDKPRIVSCAELTVNHIGLPRGCFDVAMDLFASLGVAVEIEDQRRRGAAINISFSGVLRPDQELAVDALLPHDIGVLAATTAFGKTVVAARMIAERGVNVLVLVHRRQLMDQWVERLGAFLNTAPGMIGKIGGGKRKPSGLIDIALIQSLVRKGEVDDIVGDYGHLIVDECHHLSAVSFEQVARRTKARYVLGLSATVTRKDGHHPIIFMQCGPVRKRVDARAEAARRPFDHHVRIRQTAFRLPDSEANAAAVPIQDVYRALAGDEGRNELIFNDVLAALEAGRSPVVITERTDHLEALADRLSRFAKNVIVLRGSQSERKRREAMERLAAIPEQDERVIVATGRYLGEGFDDQRLDTLFLTMPIAWRGTLAQYAGRLHRLHDPKREVVIYDYVDRDVPVLARMAARRATGYSGIGYTTVQRPGLFDR</sequence>
<dbReference type="SUPFAM" id="SSF52540">
    <property type="entry name" value="P-loop containing nucleoside triphosphate hydrolases"/>
    <property type="match status" value="2"/>
</dbReference>
<dbReference type="GO" id="GO:0003677">
    <property type="term" value="F:DNA binding"/>
    <property type="evidence" value="ECO:0007669"/>
    <property type="project" value="InterPro"/>
</dbReference>
<dbReference type="InterPro" id="IPR006935">
    <property type="entry name" value="Helicase/UvrB_N"/>
</dbReference>
<dbReference type="InterPro" id="IPR054347">
    <property type="entry name" value="TOTE_primase"/>
</dbReference>
<dbReference type="KEGG" id="cak:Caul_5449"/>
<dbReference type="HOGENOM" id="CLU_011771_1_0_5"/>
<dbReference type="AlphaFoldDB" id="B0TA14"/>
<dbReference type="GO" id="GO:0005829">
    <property type="term" value="C:cytosol"/>
    <property type="evidence" value="ECO:0007669"/>
    <property type="project" value="TreeGrafter"/>
</dbReference>
<gene>
    <name evidence="3" type="ordered locus">Caul_5449</name>
</gene>
<organism evidence="3">
    <name type="scientific">Caulobacter sp. (strain K31)</name>
    <dbReference type="NCBI Taxonomy" id="366602"/>
    <lineage>
        <taxon>Bacteria</taxon>
        <taxon>Pseudomonadati</taxon>
        <taxon>Pseudomonadota</taxon>
        <taxon>Alphaproteobacteria</taxon>
        <taxon>Caulobacterales</taxon>
        <taxon>Caulobacteraceae</taxon>
        <taxon>Caulobacter</taxon>
    </lineage>
</organism>
<reference evidence="3" key="1">
    <citation type="submission" date="2008-01" db="EMBL/GenBank/DDBJ databases">
        <title>Complete sequence of plasmid2 pCAUL02 of Caulobacter sp. K31.</title>
        <authorList>
            <consortium name="US DOE Joint Genome Institute"/>
            <person name="Copeland A."/>
            <person name="Lucas S."/>
            <person name="Lapidus A."/>
            <person name="Barry K."/>
            <person name="Glavina del Rio T."/>
            <person name="Dalin E."/>
            <person name="Tice H."/>
            <person name="Pitluck S."/>
            <person name="Bruce D."/>
            <person name="Goodwin L."/>
            <person name="Thompson L.S."/>
            <person name="Brettin T."/>
            <person name="Detter J.C."/>
            <person name="Han C."/>
            <person name="Schmutz J."/>
            <person name="Larimer F."/>
            <person name="Land M."/>
            <person name="Hauser L."/>
            <person name="Kyrpides N."/>
            <person name="Kim E."/>
            <person name="Stephens C."/>
            <person name="Richardson P."/>
        </authorList>
    </citation>
    <scope>NUCLEOTIDE SEQUENCE [LARGE SCALE GENOMIC DNA]</scope>
    <source>
        <plasmid evidence="3">K31</plasmid>
        <plasmid evidence="3">pCAUL02</plasmid>
    </source>
</reference>
<dbReference type="eggNOG" id="COG1061">
    <property type="taxonomic scope" value="Bacteria"/>
</dbReference>
<geneLocation type="plasmid" evidence="3">
    <name>pCAUL02</name>
</geneLocation>
<dbReference type="OrthoDB" id="9804086at2"/>
<dbReference type="EMBL" id="CP000929">
    <property type="protein sequence ID" value="ABZ74563.1"/>
    <property type="molecule type" value="Genomic_DNA"/>
</dbReference>
<dbReference type="PROSITE" id="PS51192">
    <property type="entry name" value="HELICASE_ATP_BIND_1"/>
    <property type="match status" value="1"/>
</dbReference>
<dbReference type="InterPro" id="IPR050742">
    <property type="entry name" value="Helicase_Restrict-Modif_Enz"/>
</dbReference>
<evidence type="ECO:0000256" key="1">
    <source>
        <dbReference type="SAM" id="Coils"/>
    </source>
</evidence>
<dbReference type="InterPro" id="IPR027417">
    <property type="entry name" value="P-loop_NTPase"/>
</dbReference>
<dbReference type="InterPro" id="IPR014001">
    <property type="entry name" value="Helicase_ATP-bd"/>
</dbReference>
<dbReference type="Gene3D" id="3.40.50.300">
    <property type="entry name" value="P-loop containing nucleotide triphosphate hydrolases"/>
    <property type="match status" value="2"/>
</dbReference>
<name>B0TA14_CAUSK</name>
<dbReference type="SMART" id="SM00487">
    <property type="entry name" value="DEXDc"/>
    <property type="match status" value="1"/>
</dbReference>
<accession>B0TA14</accession>
<dbReference type="Pfam" id="PF04851">
    <property type="entry name" value="ResIII"/>
    <property type="match status" value="1"/>
</dbReference>
<dbReference type="eggNOG" id="COG4951">
    <property type="taxonomic scope" value="Bacteria"/>
</dbReference>
<dbReference type="CDD" id="cd18785">
    <property type="entry name" value="SF2_C"/>
    <property type="match status" value="1"/>
</dbReference>
<dbReference type="PANTHER" id="PTHR47396:SF1">
    <property type="entry name" value="ATP-DEPENDENT HELICASE IRC3-RELATED"/>
    <property type="match status" value="1"/>
</dbReference>
<dbReference type="CDD" id="cd17926">
    <property type="entry name" value="DEXHc_RE"/>
    <property type="match status" value="1"/>
</dbReference>
<dbReference type="GO" id="GO:0016787">
    <property type="term" value="F:hydrolase activity"/>
    <property type="evidence" value="ECO:0007669"/>
    <property type="project" value="InterPro"/>
</dbReference>
<dbReference type="GO" id="GO:0005524">
    <property type="term" value="F:ATP binding"/>
    <property type="evidence" value="ECO:0007669"/>
    <property type="project" value="InterPro"/>
</dbReference>
<protein>
    <submittedName>
        <fullName evidence="3">Type III restriction protein res subunit</fullName>
    </submittedName>
</protein>
<feature type="domain" description="Helicase ATP-binding" evidence="2">
    <location>
        <begin position="453"/>
        <end position="603"/>
    </location>
</feature>
<feature type="coiled-coil region" evidence="1">
    <location>
        <begin position="1"/>
        <end position="35"/>
    </location>
</feature>
<dbReference type="PANTHER" id="PTHR47396">
    <property type="entry name" value="TYPE I RESTRICTION ENZYME ECOKI R PROTEIN"/>
    <property type="match status" value="1"/>
</dbReference>
<evidence type="ECO:0000313" key="3">
    <source>
        <dbReference type="EMBL" id="ABZ74563.1"/>
    </source>
</evidence>
<dbReference type="Pfam" id="PF22548">
    <property type="entry name" value="AEP-TOTE"/>
    <property type="match status" value="1"/>
</dbReference>
<keyword evidence="1" id="KW-0175">Coiled coil</keyword>
<keyword evidence="3" id="KW-0614">Plasmid</keyword>
<proteinExistence type="predicted"/>
<evidence type="ECO:0000259" key="2">
    <source>
        <dbReference type="PROSITE" id="PS51192"/>
    </source>
</evidence>